<keyword evidence="6" id="KW-0687">Ribonucleoprotein</keyword>
<dbReference type="InterPro" id="IPR036322">
    <property type="entry name" value="WD40_repeat_dom_sf"/>
</dbReference>
<dbReference type="Pfam" id="PF00400">
    <property type="entry name" value="WD40"/>
    <property type="match status" value="1"/>
</dbReference>
<evidence type="ECO:0000256" key="4">
    <source>
        <dbReference type="ARBA" id="ARBA00022737"/>
    </source>
</evidence>
<name>A0A1G4IA61_TRYEQ</name>
<dbReference type="GO" id="GO:0005840">
    <property type="term" value="C:ribosome"/>
    <property type="evidence" value="ECO:0007669"/>
    <property type="project" value="UniProtKB-KW"/>
</dbReference>
<dbReference type="InterPro" id="IPR055410">
    <property type="entry name" value="Beta-prop_CAF1B_HIR1"/>
</dbReference>
<feature type="repeat" description="WD" evidence="8">
    <location>
        <begin position="406"/>
        <end position="436"/>
    </location>
</feature>
<dbReference type="SMART" id="SM00320">
    <property type="entry name" value="WD40"/>
    <property type="match status" value="5"/>
</dbReference>
<feature type="repeat" description="WD" evidence="8">
    <location>
        <begin position="34"/>
        <end position="68"/>
    </location>
</feature>
<evidence type="ECO:0000256" key="1">
    <source>
        <dbReference type="ARBA" id="ARBA00004123"/>
    </source>
</evidence>
<evidence type="ECO:0000256" key="2">
    <source>
        <dbReference type="ARBA" id="ARBA00007306"/>
    </source>
</evidence>
<feature type="region of interest" description="Disordered" evidence="9">
    <location>
        <begin position="272"/>
        <end position="291"/>
    </location>
</feature>
<proteinExistence type="inferred from homology"/>
<comment type="similarity">
    <text evidence="2">Belongs to the WD repeat HIR1 family.</text>
</comment>
<protein>
    <submittedName>
        <fullName evidence="11">Chromatin assembly factor 1 subunit B, putative</fullName>
    </submittedName>
</protein>
<dbReference type="InterPro" id="IPR031120">
    <property type="entry name" value="HIR1-like"/>
</dbReference>
<dbReference type="GO" id="GO:0005634">
    <property type="term" value="C:nucleus"/>
    <property type="evidence" value="ECO:0007669"/>
    <property type="project" value="UniProtKB-SubCell"/>
</dbReference>
<comment type="caution">
    <text evidence="11">The sequence shown here is derived from an EMBL/GenBank/DDBJ whole genome shotgun (WGS) entry which is preliminary data.</text>
</comment>
<dbReference type="Gene3D" id="2.130.10.10">
    <property type="entry name" value="YVTN repeat-like/Quinoprotein amine dehydrogenase"/>
    <property type="match status" value="2"/>
</dbReference>
<dbReference type="VEuPathDB" id="TriTrypDB:TEOVI_000526300"/>
<evidence type="ECO:0000256" key="7">
    <source>
        <dbReference type="ARBA" id="ARBA00023242"/>
    </source>
</evidence>
<evidence type="ECO:0000313" key="11">
    <source>
        <dbReference type="EMBL" id="SCU68808.1"/>
    </source>
</evidence>
<feature type="region of interest" description="Disordered" evidence="9">
    <location>
        <begin position="349"/>
        <end position="373"/>
    </location>
</feature>
<dbReference type="GO" id="GO:0000785">
    <property type="term" value="C:chromatin"/>
    <property type="evidence" value="ECO:0007669"/>
    <property type="project" value="TreeGrafter"/>
</dbReference>
<evidence type="ECO:0000256" key="9">
    <source>
        <dbReference type="SAM" id="MobiDB-lite"/>
    </source>
</evidence>
<dbReference type="PANTHER" id="PTHR13831">
    <property type="entry name" value="MEMBER OF THE HIR1 FAMILY OF WD-REPEAT PROTEINS"/>
    <property type="match status" value="1"/>
</dbReference>
<dbReference type="RefSeq" id="XP_067079891.1">
    <property type="nucleotide sequence ID" value="XM_067223790.1"/>
</dbReference>
<dbReference type="GeneID" id="92379203"/>
<keyword evidence="4" id="KW-0677">Repeat</keyword>
<keyword evidence="7" id="KW-0539">Nucleus</keyword>
<keyword evidence="3 8" id="KW-0853">WD repeat</keyword>
<gene>
    <name evidence="11" type="ORF">TEOVI_000526300</name>
</gene>
<sequence length="550" mass="60345">MATSIQQNPLRVRTLEVLWHWREIDDEALQFGLQGGSIEGIVSIDYNRVEDRIVTSGGDRYIRLWNLNIAAIDRWLKNSESGMEDCVQFICGGVTPWMPLTARWAPNGRLIASGHCDGKICLWWKESSRDGEPEQWKDYRHLSGHVIDVHDVCFSPDSRYLLSAGGDGTVVLHDLEGSTMPVVQLQEAHSKFCRGVAWDPWMHYVASCGSGPALYIMQGPKHGAKRASLVSQRKAQGDFIGESCSASYRRLAWSPDGAILAVPYGKVSQHKHSRSACSGGGSEDATAGAAAGEDRWKNSMVHCVYMYIRNAPDKVAARLTVRGDAEVRGVQWAPCFLEPIDEITCNEEQNDTTAAEVSNQARKSGPTAEEKGSWGPADYRMALAVWTADAVMVYTTDSEVRHSDFTDLHMRSIYDVAWSPDASYLLTAGLDGYITVISTGGSLGVAHRLPLFSKKPTTRRLCTVLQNVKTESETLGPGRGATKTTNAATKKEPVGGEEAENASSNTVVHAPVKKKKKLEPQAQEMYPAKEEPDTAVSLGELSKLMDNLND</sequence>
<dbReference type="GO" id="GO:0006351">
    <property type="term" value="P:DNA-templated transcription"/>
    <property type="evidence" value="ECO:0007669"/>
    <property type="project" value="InterPro"/>
</dbReference>
<dbReference type="PROSITE" id="PS50082">
    <property type="entry name" value="WD_REPEATS_2"/>
    <property type="match status" value="3"/>
</dbReference>
<evidence type="ECO:0000313" key="12">
    <source>
        <dbReference type="Proteomes" id="UP000195570"/>
    </source>
</evidence>
<evidence type="ECO:0000256" key="5">
    <source>
        <dbReference type="ARBA" id="ARBA00022853"/>
    </source>
</evidence>
<dbReference type="PROSITE" id="PS50294">
    <property type="entry name" value="WD_REPEATS_REGION"/>
    <property type="match status" value="1"/>
</dbReference>
<dbReference type="InterPro" id="IPR015943">
    <property type="entry name" value="WD40/YVTN_repeat-like_dom_sf"/>
</dbReference>
<keyword evidence="5" id="KW-0156">Chromatin regulator</keyword>
<dbReference type="InterPro" id="IPR019775">
    <property type="entry name" value="WD40_repeat_CS"/>
</dbReference>
<evidence type="ECO:0000256" key="8">
    <source>
        <dbReference type="PROSITE-ProRule" id="PRU00221"/>
    </source>
</evidence>
<dbReference type="GO" id="GO:0031491">
    <property type="term" value="F:nucleosome binding"/>
    <property type="evidence" value="ECO:0007669"/>
    <property type="project" value="TreeGrafter"/>
</dbReference>
<dbReference type="AlphaFoldDB" id="A0A1G4IA61"/>
<organism evidence="11 12">
    <name type="scientific">Trypanosoma equiperdum</name>
    <dbReference type="NCBI Taxonomy" id="5694"/>
    <lineage>
        <taxon>Eukaryota</taxon>
        <taxon>Discoba</taxon>
        <taxon>Euglenozoa</taxon>
        <taxon>Kinetoplastea</taxon>
        <taxon>Metakinetoplastina</taxon>
        <taxon>Trypanosomatida</taxon>
        <taxon>Trypanosomatidae</taxon>
        <taxon>Trypanosoma</taxon>
    </lineage>
</organism>
<evidence type="ECO:0000259" key="10">
    <source>
        <dbReference type="Pfam" id="PF24105"/>
    </source>
</evidence>
<evidence type="ECO:0000256" key="6">
    <source>
        <dbReference type="ARBA" id="ARBA00022980"/>
    </source>
</evidence>
<evidence type="ECO:0000256" key="3">
    <source>
        <dbReference type="ARBA" id="ARBA00022574"/>
    </source>
</evidence>
<keyword evidence="12" id="KW-1185">Reference proteome</keyword>
<feature type="domain" description="CAF1B/HIR1 beta-propeller" evidence="10">
    <location>
        <begin position="50"/>
        <end position="273"/>
    </location>
</feature>
<keyword evidence="6" id="KW-0689">Ribosomal protein</keyword>
<dbReference type="EMBL" id="CZPT02001075">
    <property type="protein sequence ID" value="SCU68808.1"/>
    <property type="molecule type" value="Genomic_DNA"/>
</dbReference>
<feature type="compositionally biased region" description="Polar residues" evidence="9">
    <location>
        <begin position="351"/>
        <end position="362"/>
    </location>
</feature>
<dbReference type="PANTHER" id="PTHR13831:SF0">
    <property type="entry name" value="PROTEIN HIRA"/>
    <property type="match status" value="1"/>
</dbReference>
<comment type="subcellular location">
    <subcellularLocation>
        <location evidence="1">Nucleus</location>
    </subcellularLocation>
</comment>
<dbReference type="GO" id="GO:0000417">
    <property type="term" value="C:HIR complex"/>
    <property type="evidence" value="ECO:0007669"/>
    <property type="project" value="TreeGrafter"/>
</dbReference>
<reference evidence="11" key="1">
    <citation type="submission" date="2016-09" db="EMBL/GenBank/DDBJ databases">
        <authorList>
            <person name="Hebert L."/>
            <person name="Moumen B."/>
        </authorList>
    </citation>
    <scope>NUCLEOTIDE SEQUENCE [LARGE SCALE GENOMIC DNA]</scope>
    <source>
        <strain evidence="11">OVI</strain>
    </source>
</reference>
<dbReference type="InterPro" id="IPR001680">
    <property type="entry name" value="WD40_rpt"/>
</dbReference>
<feature type="repeat" description="WD" evidence="8">
    <location>
        <begin position="142"/>
        <end position="183"/>
    </location>
</feature>
<accession>A0A1G4IA61</accession>
<dbReference type="Proteomes" id="UP000195570">
    <property type="component" value="Unassembled WGS sequence"/>
</dbReference>
<dbReference type="PROSITE" id="PS00678">
    <property type="entry name" value="WD_REPEATS_1"/>
    <property type="match status" value="1"/>
</dbReference>
<feature type="region of interest" description="Disordered" evidence="9">
    <location>
        <begin position="472"/>
        <end position="550"/>
    </location>
</feature>
<dbReference type="Pfam" id="PF24105">
    <property type="entry name" value="Beta-prop_CAF1B_HIR1"/>
    <property type="match status" value="1"/>
</dbReference>
<dbReference type="GO" id="GO:0006338">
    <property type="term" value="P:chromatin remodeling"/>
    <property type="evidence" value="ECO:0007669"/>
    <property type="project" value="TreeGrafter"/>
</dbReference>
<dbReference type="SUPFAM" id="SSF50978">
    <property type="entry name" value="WD40 repeat-like"/>
    <property type="match status" value="1"/>
</dbReference>